<accession>A0AB74V3G2</accession>
<protein>
    <submittedName>
        <fullName evidence="2">Uncharacterized protein</fullName>
    </submittedName>
</protein>
<dbReference type="EMBL" id="CP170722">
    <property type="protein sequence ID" value="XIA21458.1"/>
    <property type="molecule type" value="Genomic_DNA"/>
</dbReference>
<feature type="region of interest" description="Disordered" evidence="1">
    <location>
        <begin position="48"/>
        <end position="72"/>
    </location>
</feature>
<dbReference type="RefSeq" id="WP_395117715.1">
    <property type="nucleotide sequence ID" value="NZ_CP170722.1"/>
</dbReference>
<evidence type="ECO:0000313" key="2">
    <source>
        <dbReference type="EMBL" id="XIA21458.1"/>
    </source>
</evidence>
<name>A0AB74V3G2_9GAMM</name>
<evidence type="ECO:0000256" key="1">
    <source>
        <dbReference type="SAM" id="MobiDB-lite"/>
    </source>
</evidence>
<dbReference type="AlphaFoldDB" id="A0AB74V3G2"/>
<proteinExistence type="predicted"/>
<reference evidence="2" key="1">
    <citation type="submission" date="2024-10" db="EMBL/GenBank/DDBJ databases">
        <authorList>
            <person name="Lesea H.P."/>
            <person name="Kuehl J.V."/>
            <person name="Chandonia J.-M."/>
        </authorList>
    </citation>
    <scope>NUCLEOTIDE SEQUENCE</scope>
    <source>
        <strain evidence="2">FW102-FHT14D06</strain>
    </source>
</reference>
<gene>
    <name evidence="2" type="ORF">ACFCQI_14165</name>
</gene>
<organism evidence="2">
    <name type="scientific">Rhodanobacter sp. FW102-FHT14D06</name>
    <dbReference type="NCBI Taxonomy" id="3351461"/>
    <lineage>
        <taxon>Bacteria</taxon>
        <taxon>Pseudomonadati</taxon>
        <taxon>Pseudomonadota</taxon>
        <taxon>Gammaproteobacteria</taxon>
        <taxon>Lysobacterales</taxon>
        <taxon>Rhodanobacteraceae</taxon>
        <taxon>Rhodanobacter</taxon>
    </lineage>
</organism>
<sequence>MADMTPERIGKVFGERLRRCGSGNVGRGEDISGARPWNMDRRDAVGGNPLQWVSGSCPDPGVSSPMVTRRSV</sequence>